<dbReference type="Pfam" id="PF18958">
    <property type="entry name" value="DUF5700"/>
    <property type="match status" value="1"/>
</dbReference>
<gene>
    <name evidence="1" type="ORF">AT15_01795</name>
</gene>
<reference evidence="1 2" key="1">
    <citation type="submission" date="2014-02" db="EMBL/GenBank/DDBJ databases">
        <title>Kosmotoga genome sequencing.</title>
        <authorList>
            <person name="Pollo S.M."/>
            <person name="Charchuk R."/>
            <person name="Nesbo C.L."/>
        </authorList>
    </citation>
    <scope>NUCLEOTIDE SEQUENCE [LARGE SCALE GENOMIC DNA]</scope>
    <source>
        <strain evidence="1 2">S304</strain>
    </source>
</reference>
<organism evidence="1 2">
    <name type="scientific">Kosmotoga arenicorallina S304</name>
    <dbReference type="NCBI Taxonomy" id="1453497"/>
    <lineage>
        <taxon>Bacteria</taxon>
        <taxon>Thermotogati</taxon>
        <taxon>Thermotogota</taxon>
        <taxon>Thermotogae</taxon>
        <taxon>Kosmotogales</taxon>
        <taxon>Kosmotogaceae</taxon>
        <taxon>Kosmotoga</taxon>
    </lineage>
</organism>
<dbReference type="AlphaFoldDB" id="A0A176JZD0"/>
<dbReference type="RefSeq" id="WP_068348086.1">
    <property type="nucleotide sequence ID" value="NZ_JFHK01000018.1"/>
</dbReference>
<dbReference type="EMBL" id="JFHK01000018">
    <property type="protein sequence ID" value="OAA29432.1"/>
    <property type="molecule type" value="Genomic_DNA"/>
</dbReference>
<evidence type="ECO:0000313" key="2">
    <source>
        <dbReference type="Proteomes" id="UP000077339"/>
    </source>
</evidence>
<dbReference type="OrthoDB" id="46420at2"/>
<dbReference type="Proteomes" id="UP000077339">
    <property type="component" value="Unassembled WGS sequence"/>
</dbReference>
<protein>
    <submittedName>
        <fullName evidence="1">Uncharacterized protein</fullName>
    </submittedName>
</protein>
<dbReference type="STRING" id="1453497.AT15_01795"/>
<name>A0A176JZD0_9BACT</name>
<keyword evidence="2" id="KW-1185">Reference proteome</keyword>
<proteinExistence type="predicted"/>
<accession>A0A176JZD0</accession>
<dbReference type="InterPro" id="IPR043754">
    <property type="entry name" value="DUF5700"/>
</dbReference>
<dbReference type="PATRIC" id="fig|1453497.3.peg.356"/>
<sequence length="326" mass="37664">MGWIHFEPVFVLTELIKSRGMSFEDKFETIEGSTIDDMFNEFQVNEGEREKVLKAIFEENFSREGLSKDASELVSYIESLKEKEREILSFAAEILPEEETIWNEVIERAREYLPENASFESFELFFTPMPRNARITPRSAYCDPLFALEVGKEGLISLCSHLAHHIGRGSIAKEFDFNPDSINDLIVEKFVFLEAEGIANCVSDARNLPTMNKLKEFRDKIEDEFSGYLDILQELYLGYHRGEYKGNLESLKEKAWLLNSFIVPAGCRMAFEIEKAFGREALVKTVGKPLEFLKLYQKAAEENNLFLFEEETFEYLEEDLQGPQIS</sequence>
<comment type="caution">
    <text evidence="1">The sequence shown here is derived from an EMBL/GenBank/DDBJ whole genome shotgun (WGS) entry which is preliminary data.</text>
</comment>
<evidence type="ECO:0000313" key="1">
    <source>
        <dbReference type="EMBL" id="OAA29432.1"/>
    </source>
</evidence>